<dbReference type="Gene3D" id="1.10.3290.10">
    <property type="entry name" value="Fido-like domain"/>
    <property type="match status" value="1"/>
</dbReference>
<keyword evidence="2" id="KW-0547">Nucleotide-binding</keyword>
<dbReference type="PANTHER" id="PTHR13504">
    <property type="entry name" value="FIDO DOMAIN-CONTAINING PROTEIN DDB_G0283145"/>
    <property type="match status" value="1"/>
</dbReference>
<dbReference type="InterPro" id="IPR040198">
    <property type="entry name" value="Fido_containing"/>
</dbReference>
<protein>
    <submittedName>
        <fullName evidence="5">Fic family protein</fullName>
    </submittedName>
</protein>
<dbReference type="InterPro" id="IPR003812">
    <property type="entry name" value="Fido"/>
</dbReference>
<dbReference type="InterPro" id="IPR036597">
    <property type="entry name" value="Fido-like_dom_sf"/>
</dbReference>
<evidence type="ECO:0000259" key="4">
    <source>
        <dbReference type="PROSITE" id="PS51459"/>
    </source>
</evidence>
<evidence type="ECO:0000256" key="2">
    <source>
        <dbReference type="PIRSR" id="PIRSR640198-2"/>
    </source>
</evidence>
<evidence type="ECO:0000313" key="5">
    <source>
        <dbReference type="EMBL" id="MDN5071756.1"/>
    </source>
</evidence>
<keyword evidence="2" id="KW-0067">ATP-binding</keyword>
<organism evidence="5 6">
    <name type="scientific">Aliarcobacter butzleri</name>
    <dbReference type="NCBI Taxonomy" id="28197"/>
    <lineage>
        <taxon>Bacteria</taxon>
        <taxon>Pseudomonadati</taxon>
        <taxon>Campylobacterota</taxon>
        <taxon>Epsilonproteobacteria</taxon>
        <taxon>Campylobacterales</taxon>
        <taxon>Arcobacteraceae</taxon>
        <taxon>Aliarcobacter</taxon>
    </lineage>
</organism>
<dbReference type="Pfam" id="PF13412">
    <property type="entry name" value="HTH_24"/>
    <property type="match status" value="1"/>
</dbReference>
<proteinExistence type="predicted"/>
<reference evidence="5" key="2">
    <citation type="journal article" date="2023" name="Microorganisms">
        <title>Genomic Characterization of Arcobacter butzleri Strains Isolated from Various Sources in Lithuania.</title>
        <authorList>
            <person name="Uljanovas D."/>
            <person name="Golz G."/>
            <person name="Fleischmann S."/>
            <person name="Kudirkiene E."/>
            <person name="Kasetiene N."/>
            <person name="Grineviciene A."/>
            <person name="Tamuleviciene E."/>
            <person name="Aksomaitiene J."/>
            <person name="Alter T."/>
            <person name="Malakauskas M."/>
        </authorList>
    </citation>
    <scope>NUCLEOTIDE SEQUENCE</scope>
    <source>
        <strain evidence="5">RCM69</strain>
    </source>
</reference>
<dbReference type="SUPFAM" id="SSF140931">
    <property type="entry name" value="Fic-like"/>
    <property type="match status" value="1"/>
</dbReference>
<dbReference type="Pfam" id="PF02661">
    <property type="entry name" value="Fic"/>
    <property type="match status" value="1"/>
</dbReference>
<dbReference type="Gene3D" id="1.10.10.10">
    <property type="entry name" value="Winged helix-like DNA-binding domain superfamily/Winged helix DNA-binding domain"/>
    <property type="match status" value="1"/>
</dbReference>
<name>A0AAW7Q1H4_9BACT</name>
<dbReference type="SUPFAM" id="SSF46785">
    <property type="entry name" value="Winged helix' DNA-binding domain"/>
    <property type="match status" value="1"/>
</dbReference>
<feature type="active site" evidence="1">
    <location>
        <position position="174"/>
    </location>
</feature>
<feature type="binding site" evidence="2">
    <location>
        <begin position="130"/>
        <end position="133"/>
    </location>
    <ligand>
        <name>ATP</name>
        <dbReference type="ChEBI" id="CHEBI:30616"/>
    </ligand>
</feature>
<reference evidence="5" key="1">
    <citation type="submission" date="2022-12" db="EMBL/GenBank/DDBJ databases">
        <authorList>
            <person name="Uljanovas D."/>
        </authorList>
    </citation>
    <scope>NUCLEOTIDE SEQUENCE</scope>
    <source>
        <strain evidence="5">RCM69</strain>
    </source>
</reference>
<feature type="domain" description="Fido" evidence="4">
    <location>
        <begin position="100"/>
        <end position="237"/>
    </location>
</feature>
<evidence type="ECO:0000256" key="3">
    <source>
        <dbReference type="PIRSR" id="PIRSR640198-3"/>
    </source>
</evidence>
<gene>
    <name evidence="5" type="ORF">O8C76_12030</name>
</gene>
<comment type="caution">
    <text evidence="5">The sequence shown here is derived from an EMBL/GenBank/DDBJ whole genome shotgun (WGS) entry which is preliminary data.</text>
</comment>
<sequence>MNKYTPPYKITSKILKLSTQISEELTKLQFTGVEKINPMLRKKNRIKTLAGTLEIEGNFLGEEKITAILDGKKVLGTVKELAEVQGAIKAYEKLDSYRYSELDDLLLAHKILMDEILTTAGSFRSVNVKVGEHIAPQSNMVNELMINLFSWLKNSDEHMLLKSCIFHYEFEFIHPFSDGNGRIGRLWQSVILNSFNPTFSLLPTESIVRDYQEEYYKAIEDSTELGESTPFIEFMLEMIYKSIQTTLKSDQKSNYKSDQKVLALMKENNKITIYELMEKLSMSESGIKKVIKKLKDENIISRVGSLKSGYWEIKE</sequence>
<dbReference type="InterPro" id="IPR036390">
    <property type="entry name" value="WH_DNA-bd_sf"/>
</dbReference>
<feature type="binding site" evidence="2">
    <location>
        <begin position="215"/>
        <end position="216"/>
    </location>
    <ligand>
        <name>ATP</name>
        <dbReference type="ChEBI" id="CHEBI:30616"/>
    </ligand>
</feature>
<dbReference type="GO" id="GO:0005524">
    <property type="term" value="F:ATP binding"/>
    <property type="evidence" value="ECO:0007669"/>
    <property type="project" value="UniProtKB-KW"/>
</dbReference>
<dbReference type="PANTHER" id="PTHR13504:SF38">
    <property type="entry name" value="FIDO DOMAIN-CONTAINING PROTEIN"/>
    <property type="match status" value="1"/>
</dbReference>
<evidence type="ECO:0000313" key="6">
    <source>
        <dbReference type="Proteomes" id="UP001170288"/>
    </source>
</evidence>
<dbReference type="InterPro" id="IPR036388">
    <property type="entry name" value="WH-like_DNA-bd_sf"/>
</dbReference>
<dbReference type="AlphaFoldDB" id="A0AAW7Q1H4"/>
<dbReference type="Proteomes" id="UP001170288">
    <property type="component" value="Unassembled WGS sequence"/>
</dbReference>
<dbReference type="PROSITE" id="PS51459">
    <property type="entry name" value="FIDO"/>
    <property type="match status" value="1"/>
</dbReference>
<dbReference type="RefSeq" id="WP_301372726.1">
    <property type="nucleotide sequence ID" value="NZ_JAPZCX010000031.1"/>
</dbReference>
<feature type="binding site" evidence="2">
    <location>
        <begin position="178"/>
        <end position="185"/>
    </location>
    <ligand>
        <name>ATP</name>
        <dbReference type="ChEBI" id="CHEBI:30616"/>
    </ligand>
</feature>
<accession>A0AAW7Q1H4</accession>
<dbReference type="EMBL" id="JAPZCX010000031">
    <property type="protein sequence ID" value="MDN5071756.1"/>
    <property type="molecule type" value="Genomic_DNA"/>
</dbReference>
<evidence type="ECO:0000256" key="1">
    <source>
        <dbReference type="PIRSR" id="PIRSR640198-1"/>
    </source>
</evidence>
<feature type="site" description="Important for autoinhibition of adenylyltransferase activity" evidence="3">
    <location>
        <position position="56"/>
    </location>
</feature>